<dbReference type="Proteomes" id="UP000509478">
    <property type="component" value="Chromosome"/>
</dbReference>
<dbReference type="EMBL" id="CP026995">
    <property type="protein sequence ID" value="QLH05847.1"/>
    <property type="molecule type" value="Genomic_DNA"/>
</dbReference>
<dbReference type="PIRSF" id="PIRSF019435">
    <property type="entry name" value="UCP019435"/>
    <property type="match status" value="1"/>
</dbReference>
<protein>
    <recommendedName>
        <fullName evidence="3">DUF790 domain-containing protein</fullName>
    </recommendedName>
</protein>
<dbReference type="OrthoDB" id="57367at2157"/>
<sequence length="556" mass="63911">MLSSELLRTRISRGKIMPLFCTADFGNGTDYELANKLIVLFTNAHKDRQCKGDLLQKIGLLESEYDYKLVRGFFALLERRSVFGRLNSSSIATPMFIRQKLFEESSKQGLALSDSQRQDIIQQIANQMHISPDDVETIMWSDKDENLVLTQFDIISPKDLILWYNLSLFQTLLFKCTRLEFYVKGGLYWKQVLRNVKRYGLMYNLEYDSEDGNDVDSIKCVLEGPLSLFKMTDRYGISMAKLLPSIVGTPTWKINGSIVKRTDDGQKIYSFELSNDNTKEFLRSTIDTAYQNNDDARNDDYVYDSSTEAAFAKRFHQHFDQHDKFGWKISREPDPLIADGKAMIPDFLFERFGRKVYLEIVGFWTKEYLERKAAKLQVIFDDNHKKNTNNKNIDLLVAVNSELACSQIETISKDRVFTFKKDVSIKPILEHLKKIDAEITREKIDDTQIKLDVNNLDLISITKIAQEYAIPETAALKIIHTDFPDVYVEIGSYLISKEKTNIVNISLDGISKFVQACTVMKSHNIPDSCHADLLSKLGYDVVWVDLDPNNATIIKK</sequence>
<evidence type="ECO:0008006" key="3">
    <source>
        <dbReference type="Google" id="ProtNLM"/>
    </source>
</evidence>
<evidence type="ECO:0000313" key="1">
    <source>
        <dbReference type="EMBL" id="QLH05847.1"/>
    </source>
</evidence>
<accession>A0A7D5M663</accession>
<proteinExistence type="predicted"/>
<dbReference type="GeneID" id="56066633"/>
<gene>
    <name evidence="1" type="ORF">C5F50_01190</name>
</gene>
<organism evidence="1 2">
    <name type="scientific">Nitrosopumilus ureiphilus</name>
    <dbReference type="NCBI Taxonomy" id="1470067"/>
    <lineage>
        <taxon>Archaea</taxon>
        <taxon>Nitrososphaerota</taxon>
        <taxon>Nitrososphaeria</taxon>
        <taxon>Nitrosopumilales</taxon>
        <taxon>Nitrosopumilaceae</taxon>
        <taxon>Nitrosopumilus</taxon>
    </lineage>
</organism>
<dbReference type="Pfam" id="PF05626">
    <property type="entry name" value="DUF790"/>
    <property type="match status" value="1"/>
</dbReference>
<dbReference type="PANTHER" id="PTHR39640">
    <property type="entry name" value="VNG6129C"/>
    <property type="match status" value="1"/>
</dbReference>
<dbReference type="PANTHER" id="PTHR39640:SF1">
    <property type="entry name" value="DUF790 FAMILY PROTEIN"/>
    <property type="match status" value="1"/>
</dbReference>
<reference evidence="1 2" key="1">
    <citation type="submission" date="2018-02" db="EMBL/GenBank/DDBJ databases">
        <title>Complete genome of Nitrosopumilus ureaphilus PS0.</title>
        <authorList>
            <person name="Qin W."/>
            <person name="Zheng Y."/>
            <person name="Stahl D.A."/>
        </authorList>
    </citation>
    <scope>NUCLEOTIDE SEQUENCE [LARGE SCALE GENOMIC DNA]</scope>
    <source>
        <strain evidence="1 2">PS0</strain>
    </source>
</reference>
<dbReference type="AlphaFoldDB" id="A0A7D5M663"/>
<dbReference type="KEGG" id="nue:C5F50_01190"/>
<keyword evidence="2" id="KW-1185">Reference proteome</keyword>
<dbReference type="InterPro" id="IPR008508">
    <property type="entry name" value="Bax1"/>
</dbReference>
<evidence type="ECO:0000313" key="2">
    <source>
        <dbReference type="Proteomes" id="UP000509478"/>
    </source>
</evidence>
<dbReference type="RefSeq" id="WP_179371914.1">
    <property type="nucleotide sequence ID" value="NZ_CP026995.1"/>
</dbReference>
<name>A0A7D5M663_9ARCH</name>